<evidence type="ECO:0000313" key="1">
    <source>
        <dbReference type="EMBL" id="KKS86388.1"/>
    </source>
</evidence>
<evidence type="ECO:0000313" key="2">
    <source>
        <dbReference type="Proteomes" id="UP000034050"/>
    </source>
</evidence>
<name>A0A0G1FHR2_9BACT</name>
<gene>
    <name evidence="1" type="ORF">UV61_C0011G0036</name>
</gene>
<organism evidence="1 2">
    <name type="scientific">Candidatus Gottesmanbacteria bacterium GW2011_GWB1_43_11</name>
    <dbReference type="NCBI Taxonomy" id="1618446"/>
    <lineage>
        <taxon>Bacteria</taxon>
        <taxon>Candidatus Gottesmaniibacteriota</taxon>
    </lineage>
</organism>
<dbReference type="AlphaFoldDB" id="A0A0G1FHR2"/>
<dbReference type="EMBL" id="LCFD01000011">
    <property type="protein sequence ID" value="KKS86388.1"/>
    <property type="molecule type" value="Genomic_DNA"/>
</dbReference>
<protein>
    <submittedName>
        <fullName evidence="1">Uncharacterized protein</fullName>
    </submittedName>
</protein>
<accession>A0A0G1FHR2</accession>
<sequence>MKLYQKLFQEMLSTHKDLFTQFKDIHDRFAQDQNKYKKEFNEVGTQVLDVIRKYENILCGKTENSQYGKFSNKLSEKFWTGIRAIFPKIDFVGIK</sequence>
<proteinExistence type="predicted"/>
<comment type="caution">
    <text evidence="1">The sequence shown here is derived from an EMBL/GenBank/DDBJ whole genome shotgun (WGS) entry which is preliminary data.</text>
</comment>
<dbReference type="Proteomes" id="UP000034050">
    <property type="component" value="Unassembled WGS sequence"/>
</dbReference>
<reference evidence="1 2" key="1">
    <citation type="journal article" date="2015" name="Nature">
        <title>rRNA introns, odd ribosomes, and small enigmatic genomes across a large radiation of phyla.</title>
        <authorList>
            <person name="Brown C.T."/>
            <person name="Hug L.A."/>
            <person name="Thomas B.C."/>
            <person name="Sharon I."/>
            <person name="Castelle C.J."/>
            <person name="Singh A."/>
            <person name="Wilkins M.J."/>
            <person name="Williams K.H."/>
            <person name="Banfield J.F."/>
        </authorList>
    </citation>
    <scope>NUCLEOTIDE SEQUENCE [LARGE SCALE GENOMIC DNA]</scope>
</reference>